<dbReference type="InterPro" id="IPR011101">
    <property type="entry name" value="DUF5131"/>
</dbReference>
<gene>
    <name evidence="1" type="ORF">GJ691_09385</name>
</gene>
<reference evidence="1 2" key="1">
    <citation type="submission" date="2019-11" db="EMBL/GenBank/DDBJ databases">
        <title>Maribacter lutea sp. nov., a marine bacterium isolated from intertidal sand.</title>
        <authorList>
            <person name="Liu A."/>
        </authorList>
    </citation>
    <scope>NUCLEOTIDE SEQUENCE [LARGE SCALE GENOMIC DNA]</scope>
    <source>
        <strain evidence="1 2">RZ05</strain>
    </source>
</reference>
<dbReference type="Proteomes" id="UP000443153">
    <property type="component" value="Unassembled WGS sequence"/>
</dbReference>
<proteinExistence type="predicted"/>
<evidence type="ECO:0000313" key="1">
    <source>
        <dbReference type="EMBL" id="MRX64381.1"/>
    </source>
</evidence>
<dbReference type="OrthoDB" id="9787478at2"/>
<protein>
    <submittedName>
        <fullName evidence="1">DUF5131 family protein</fullName>
    </submittedName>
</protein>
<organism evidence="1 2">
    <name type="scientific">Maribacter luteus</name>
    <dbReference type="NCBI Taxonomy" id="2594478"/>
    <lineage>
        <taxon>Bacteria</taxon>
        <taxon>Pseudomonadati</taxon>
        <taxon>Bacteroidota</taxon>
        <taxon>Flavobacteriia</taxon>
        <taxon>Flavobacteriales</taxon>
        <taxon>Flavobacteriaceae</taxon>
        <taxon>Maribacter</taxon>
    </lineage>
</organism>
<comment type="caution">
    <text evidence="1">The sequence shown here is derived from an EMBL/GenBank/DDBJ whole genome shotgun (WGS) entry which is preliminary data.</text>
</comment>
<evidence type="ECO:0000313" key="2">
    <source>
        <dbReference type="Proteomes" id="UP000443153"/>
    </source>
</evidence>
<accession>A0A6I2MKP9</accession>
<dbReference type="AlphaFoldDB" id="A0A6I2MKP9"/>
<dbReference type="Pfam" id="PF07505">
    <property type="entry name" value="DUF5131"/>
    <property type="match status" value="1"/>
</dbReference>
<sequence>MKQPKAPKTKPSIMENSKIQWTNYTWNPWYGCQKVSPGCKYCYMCREREGENAKDVKRSKTKFNYPIGIKEPKLIFTCSWSDWFIPEADEWRDEAWGIIKKTPHLTYQILTKRPERIKENLPFNFESYKNVWIGVSVENQDYISRLDYLQDLPCVTFASFEPLIGPIHWNASMSNLDWCIIGGESGNDFGNYRYRNMELSWAGDLVLNAKKNNLPCFVKQLGTSQAKNLGLADRHGGSITEFPQNLQVREYPGLYVQKCKNRTCADQQLKLDF</sequence>
<name>A0A6I2MKP9_9FLAO</name>
<keyword evidence="2" id="KW-1185">Reference proteome</keyword>
<dbReference type="EMBL" id="WKJH01000005">
    <property type="protein sequence ID" value="MRX64381.1"/>
    <property type="molecule type" value="Genomic_DNA"/>
</dbReference>